<dbReference type="GeneID" id="7049925"/>
<dbReference type="GO" id="GO:0005634">
    <property type="term" value="C:nucleus"/>
    <property type="evidence" value="ECO:0007669"/>
    <property type="project" value="UniProtKB-SubCell"/>
</dbReference>
<proteinExistence type="inferred from homology"/>
<dbReference type="PANTHER" id="PTHR31345">
    <property type="entry name" value="CENTROMERE PROTEIN Q"/>
    <property type="match status" value="1"/>
</dbReference>
<dbReference type="InterPro" id="IPR025212">
    <property type="entry name" value="CAD_CENP-Q"/>
</dbReference>
<evidence type="ECO:0000256" key="4">
    <source>
        <dbReference type="ARBA" id="ARBA00022454"/>
    </source>
</evidence>
<protein>
    <submittedName>
        <fullName evidence="8">Sim4 and Mal2 associated protein 7</fullName>
    </submittedName>
</protein>
<keyword evidence="6" id="KW-0137">Centromere</keyword>
<dbReference type="Proteomes" id="UP000001744">
    <property type="component" value="Unassembled WGS sequence"/>
</dbReference>
<sequence>MRLKKSTRSVVKDRIQKSWQPLSEGRRREVALILRTCSRLVLHSIQSESRKETAESWLVSKLEKMEQGLLTLPVPKPAKKQPLLTQLSTINYQLEQQLYSDLEHIEKLRLELQYEYDCRKADQENLSQMSENLKANQERYMDKSNRLHPVLRKQRIREEEQMQLLEDICYESDDDELSSNSSAIPSKLYRQIQAPLSRIDKTLQPIIQLQEKLDELTTLLHTKATKLPGHVDQTSKKKQKNNFP</sequence>
<evidence type="ECO:0000313" key="9">
    <source>
        <dbReference type="JaponicusDB" id="SJAG_01928"/>
    </source>
</evidence>
<gene>
    <name evidence="9" type="primary">fta7</name>
    <name evidence="8" type="ORF">SJAG_01928</name>
</gene>
<dbReference type="PANTHER" id="PTHR31345:SF3">
    <property type="entry name" value="CENTROMERE PROTEIN Q"/>
    <property type="match status" value="1"/>
</dbReference>
<evidence type="ECO:0000256" key="7">
    <source>
        <dbReference type="SAM" id="MobiDB-lite"/>
    </source>
</evidence>
<dbReference type="HOGENOM" id="CLU_1166427_0_0_1"/>
<evidence type="ECO:0000256" key="5">
    <source>
        <dbReference type="ARBA" id="ARBA00023242"/>
    </source>
</evidence>
<evidence type="ECO:0000313" key="10">
    <source>
        <dbReference type="Proteomes" id="UP000001744"/>
    </source>
</evidence>
<dbReference type="AlphaFoldDB" id="B6JZA1"/>
<dbReference type="JaponicusDB" id="SJAG_01928">
    <property type="gene designation" value="fta7"/>
</dbReference>
<dbReference type="eggNOG" id="ENOG502SASA">
    <property type="taxonomic scope" value="Eukaryota"/>
</dbReference>
<dbReference type="GO" id="GO:0031511">
    <property type="term" value="C:Mis6-Sim4 complex"/>
    <property type="evidence" value="ECO:0007669"/>
    <property type="project" value="EnsemblFungi"/>
</dbReference>
<organism evidence="8 10">
    <name type="scientific">Schizosaccharomyces japonicus (strain yFS275 / FY16936)</name>
    <name type="common">Fission yeast</name>
    <dbReference type="NCBI Taxonomy" id="402676"/>
    <lineage>
        <taxon>Eukaryota</taxon>
        <taxon>Fungi</taxon>
        <taxon>Dikarya</taxon>
        <taxon>Ascomycota</taxon>
        <taxon>Taphrinomycotina</taxon>
        <taxon>Schizosaccharomycetes</taxon>
        <taxon>Schizosaccharomycetales</taxon>
        <taxon>Schizosaccharomycetaceae</taxon>
        <taxon>Schizosaccharomyces</taxon>
    </lineage>
</organism>
<dbReference type="RefSeq" id="XP_002173162.1">
    <property type="nucleotide sequence ID" value="XM_002173126.2"/>
</dbReference>
<evidence type="ECO:0000256" key="6">
    <source>
        <dbReference type="ARBA" id="ARBA00023328"/>
    </source>
</evidence>
<accession>B6JZA1</accession>
<dbReference type="OrthoDB" id="5336871at2759"/>
<comment type="subcellular location">
    <subcellularLocation>
        <location evidence="2">Chromosome</location>
        <location evidence="2">Centromere</location>
    </subcellularLocation>
    <subcellularLocation>
        <location evidence="1">Nucleus</location>
    </subcellularLocation>
</comment>
<dbReference type="OMA" id="QHEEIMI"/>
<dbReference type="STRING" id="402676.B6JZA1"/>
<name>B6JZA1_SCHJY</name>
<evidence type="ECO:0000256" key="2">
    <source>
        <dbReference type="ARBA" id="ARBA00004584"/>
    </source>
</evidence>
<reference evidence="8 10" key="1">
    <citation type="journal article" date="2011" name="Science">
        <title>Comparative functional genomics of the fission yeasts.</title>
        <authorList>
            <person name="Rhind N."/>
            <person name="Chen Z."/>
            <person name="Yassour M."/>
            <person name="Thompson D.A."/>
            <person name="Haas B.J."/>
            <person name="Habib N."/>
            <person name="Wapinski I."/>
            <person name="Roy S."/>
            <person name="Lin M.F."/>
            <person name="Heiman D.I."/>
            <person name="Young S.K."/>
            <person name="Furuya K."/>
            <person name="Guo Y."/>
            <person name="Pidoux A."/>
            <person name="Chen H.M."/>
            <person name="Robbertse B."/>
            <person name="Goldberg J.M."/>
            <person name="Aoki K."/>
            <person name="Bayne E.H."/>
            <person name="Berlin A.M."/>
            <person name="Desjardins C.A."/>
            <person name="Dobbs E."/>
            <person name="Dukaj L."/>
            <person name="Fan L."/>
            <person name="FitzGerald M.G."/>
            <person name="French C."/>
            <person name="Gujja S."/>
            <person name="Hansen K."/>
            <person name="Keifenheim D."/>
            <person name="Levin J.Z."/>
            <person name="Mosher R.A."/>
            <person name="Mueller C.A."/>
            <person name="Pfiffner J."/>
            <person name="Priest M."/>
            <person name="Russ C."/>
            <person name="Smialowska A."/>
            <person name="Swoboda P."/>
            <person name="Sykes S.M."/>
            <person name="Vaughn M."/>
            <person name="Vengrova S."/>
            <person name="Yoder R."/>
            <person name="Zeng Q."/>
            <person name="Allshire R."/>
            <person name="Baulcombe D."/>
            <person name="Birren B.W."/>
            <person name="Brown W."/>
            <person name="Ekwall K."/>
            <person name="Kellis M."/>
            <person name="Leatherwood J."/>
            <person name="Levin H."/>
            <person name="Margalit H."/>
            <person name="Martienssen R."/>
            <person name="Nieduszynski C.A."/>
            <person name="Spatafora J.W."/>
            <person name="Friedman N."/>
            <person name="Dalgaard J.Z."/>
            <person name="Baumann P."/>
            <person name="Niki H."/>
            <person name="Regev A."/>
            <person name="Nusbaum C."/>
        </authorList>
    </citation>
    <scope>NUCLEOTIDE SEQUENCE [LARGE SCALE GENOMIC DNA]</scope>
    <source>
        <strain evidence="10">yFS275 / FY16936</strain>
    </source>
</reference>
<feature type="region of interest" description="Disordered" evidence="7">
    <location>
        <begin position="224"/>
        <end position="244"/>
    </location>
</feature>
<evidence type="ECO:0000256" key="1">
    <source>
        <dbReference type="ARBA" id="ARBA00004123"/>
    </source>
</evidence>
<dbReference type="VEuPathDB" id="FungiDB:SJAG_01928"/>
<evidence type="ECO:0000313" key="8">
    <source>
        <dbReference type="EMBL" id="EEB06869.1"/>
    </source>
</evidence>
<keyword evidence="4" id="KW-0158">Chromosome</keyword>
<keyword evidence="5" id="KW-0539">Nucleus</keyword>
<dbReference type="Pfam" id="PF13094">
    <property type="entry name" value="CENP-Q"/>
    <property type="match status" value="1"/>
</dbReference>
<keyword evidence="10" id="KW-1185">Reference proteome</keyword>
<evidence type="ECO:0000256" key="3">
    <source>
        <dbReference type="ARBA" id="ARBA00008191"/>
    </source>
</evidence>
<dbReference type="EMBL" id="KE651168">
    <property type="protein sequence ID" value="EEB06869.1"/>
    <property type="molecule type" value="Genomic_DNA"/>
</dbReference>
<comment type="similarity">
    <text evidence="3">Belongs to the CENP-Q/OKP1 family.</text>
</comment>